<gene>
    <name evidence="2" type="ORF">HKI87_04g29650</name>
</gene>
<organism evidence="2 3">
    <name type="scientific">Chloropicon roscoffensis</name>
    <dbReference type="NCBI Taxonomy" id="1461544"/>
    <lineage>
        <taxon>Eukaryota</taxon>
        <taxon>Viridiplantae</taxon>
        <taxon>Chlorophyta</taxon>
        <taxon>Chloropicophyceae</taxon>
        <taxon>Chloropicales</taxon>
        <taxon>Chloropicaceae</taxon>
        <taxon>Chloropicon</taxon>
    </lineage>
</organism>
<feature type="region of interest" description="Disordered" evidence="1">
    <location>
        <begin position="1"/>
        <end position="29"/>
    </location>
</feature>
<protein>
    <submittedName>
        <fullName evidence="2">Uncharacterized protein</fullName>
    </submittedName>
</protein>
<sequence>MMNSEFGLAPGGVSPPPPPPSSSSSLSSRSLLSSAGVGQNILFVISDAMARESATTLSSDSGGRDAALEVWPAMYASLAESLAARGHQCHFVVSTFCEAGRRAREQLEAASLSVTAVQGTRGRRDGGGDLSSALAELRKSEPAAAPAADGVLVPDLENGLRADPAAMEGKEAVSALLESNFVDEALRLLLACADFRPTLVACGQSALHLAAPAALKHDAPLILVETSGPVLDLGSTHARSTPDLRRCHRAVALHHSLQTRKQLELANLLVKSLGLGKPFSAGEWGQVERSARRLYLASELGFCGGGELASCFDFLPGAPSLLGRTTAPGDETAGGPALVPAELDSPDSSHELSQRSSDLSLDQFLSFGDPVVGVWIDGEAIARQMGARNSHQVGRCVAEAADLVFGALADLNYKGLVLTCAPRGSTGEVGVAVEDGASLGSHCSGGSMAHVREVEVGSVREAVEILGRCKAVIHSGALSSTAAVSHLGVPSVVIPTPYFAASGRGPLGHKRAQLALQEHHLALALEGFGTAAVAAPFGSLSRPVLAAQLRRAAGDRGMSRRALDLARRLEDKDALADAVAMVEGTIAEYCEVPSGDSAEGADLAGSSSFSCMSCDELQSMGVTTGSVKCSQHKSRILYALQLEWTVREGEDKFRFDSLKGHGQLA</sequence>
<accession>A0AAX4P705</accession>
<proteinExistence type="predicted"/>
<evidence type="ECO:0000313" key="2">
    <source>
        <dbReference type="EMBL" id="WZN61430.1"/>
    </source>
</evidence>
<feature type="region of interest" description="Disordered" evidence="1">
    <location>
        <begin position="323"/>
        <end position="353"/>
    </location>
</feature>
<dbReference type="SUPFAM" id="SSF53756">
    <property type="entry name" value="UDP-Glycosyltransferase/glycogen phosphorylase"/>
    <property type="match status" value="1"/>
</dbReference>
<dbReference type="AlphaFoldDB" id="A0AAX4P705"/>
<evidence type="ECO:0000313" key="3">
    <source>
        <dbReference type="Proteomes" id="UP001472866"/>
    </source>
</evidence>
<name>A0AAX4P705_9CHLO</name>
<reference evidence="2 3" key="1">
    <citation type="submission" date="2024-03" db="EMBL/GenBank/DDBJ databases">
        <title>Complete genome sequence of the green alga Chloropicon roscoffensis RCC1871.</title>
        <authorList>
            <person name="Lemieux C."/>
            <person name="Pombert J.-F."/>
            <person name="Otis C."/>
            <person name="Turmel M."/>
        </authorList>
    </citation>
    <scope>NUCLEOTIDE SEQUENCE [LARGE SCALE GENOMIC DNA]</scope>
    <source>
        <strain evidence="2 3">RCC1871</strain>
    </source>
</reference>
<dbReference type="Gene3D" id="3.40.50.2000">
    <property type="entry name" value="Glycogen Phosphorylase B"/>
    <property type="match status" value="2"/>
</dbReference>
<dbReference type="EMBL" id="CP151504">
    <property type="protein sequence ID" value="WZN61430.1"/>
    <property type="molecule type" value="Genomic_DNA"/>
</dbReference>
<keyword evidence="3" id="KW-1185">Reference proteome</keyword>
<evidence type="ECO:0000256" key="1">
    <source>
        <dbReference type="SAM" id="MobiDB-lite"/>
    </source>
</evidence>
<dbReference type="Proteomes" id="UP001472866">
    <property type="component" value="Chromosome 04"/>
</dbReference>